<dbReference type="AlphaFoldDB" id="A0A1H5KHL2"/>
<gene>
    <name evidence="1" type="ORF">SAMN04489740_1988</name>
</gene>
<organism evidence="1 2">
    <name type="scientific">Arthrobacter alpinus</name>
    <dbReference type="NCBI Taxonomy" id="656366"/>
    <lineage>
        <taxon>Bacteria</taxon>
        <taxon>Bacillati</taxon>
        <taxon>Actinomycetota</taxon>
        <taxon>Actinomycetes</taxon>
        <taxon>Micrococcales</taxon>
        <taxon>Micrococcaceae</taxon>
        <taxon>Arthrobacter</taxon>
    </lineage>
</organism>
<evidence type="ECO:0000313" key="1">
    <source>
        <dbReference type="EMBL" id="SEE63468.1"/>
    </source>
</evidence>
<sequence length="602" mass="60495">MKFPPLKVRKALNTRRALSRLRNHLSRPRRVVLVASVAAIAFVASTSLTQAAWTDNEWAHSNVGTAVVGDCTSNTLFQNRAWGRQLTGMVAGINLDTLAGVDGVTVANNGTLGSAVPASASEVTPPGDTSTYIAKLPVGVLGAQNPLVTAALGLGVPVGGLGAYTQWGQAKGNGLAHGAAGLVSDQSGAVDVAGTANGSASAPKAASINLDALLPAALAGVSLDIGAVASEAKVNSCEMISGWPQFDPTPTVTRNYGIAGLDLNAKVPAIASVASNGKVLVNGVQGTLTSLVGAGGLSTAITDGVIALLNPVLDGLKLGTVITSTKVSGLDLSAITAMMSESMTDGALTVNLEAGTARVNIATLMGVPDVNGGNFGLNNFDPNHELILDTATVNSLIEKLTKMLDTWVERVVGAMRTALRAVTITSNTEVSLKVLGLNVPALDVQVGPIGIGQLLDQPNDPAHLAKVKILGLGLDLGGLLAPLTNGANGVVVTALNATVFGTGALIGNLGSSLAALTAPVVTALGTILSPLSSLVSLRINVQPDQPWGGSTSKPADVTALPSGPGTTAEYKVSAIRVGLINQANLLGLSLANSSAGPAKLHP</sequence>
<reference evidence="1 2" key="1">
    <citation type="submission" date="2016-10" db="EMBL/GenBank/DDBJ databases">
        <authorList>
            <person name="de Groot N.N."/>
        </authorList>
    </citation>
    <scope>NUCLEOTIDE SEQUENCE [LARGE SCALE GENOMIC DNA]</scope>
    <source>
        <strain evidence="1 2">DSM 22274</strain>
    </source>
</reference>
<evidence type="ECO:0000313" key="2">
    <source>
        <dbReference type="Proteomes" id="UP000182725"/>
    </source>
</evidence>
<dbReference type="NCBIfam" id="NF033766">
    <property type="entry name" value="choice_anch_G"/>
    <property type="match status" value="1"/>
</dbReference>
<name>A0A1H5KHL2_9MICC</name>
<dbReference type="InterPro" id="IPR047900">
    <property type="entry name" value="Choice_anch_G"/>
</dbReference>
<proteinExistence type="predicted"/>
<dbReference type="RefSeq" id="WP_074711506.1">
    <property type="nucleotide sequence ID" value="NZ_FNTV01000001.1"/>
</dbReference>
<dbReference type="Proteomes" id="UP000182725">
    <property type="component" value="Unassembled WGS sequence"/>
</dbReference>
<accession>A0A1H5KHL2</accession>
<protein>
    <recommendedName>
        <fullName evidence="3">Choice-of-anchor G family protein</fullName>
    </recommendedName>
</protein>
<dbReference type="EMBL" id="FNTV01000001">
    <property type="protein sequence ID" value="SEE63468.1"/>
    <property type="molecule type" value="Genomic_DNA"/>
</dbReference>
<evidence type="ECO:0008006" key="3">
    <source>
        <dbReference type="Google" id="ProtNLM"/>
    </source>
</evidence>